<dbReference type="PANTHER" id="PTHR35337:SF1">
    <property type="entry name" value="SLR1478 PROTEIN"/>
    <property type="match status" value="1"/>
</dbReference>
<feature type="transmembrane region" description="Helical" evidence="1">
    <location>
        <begin position="206"/>
        <end position="222"/>
    </location>
</feature>
<evidence type="ECO:0000313" key="3">
    <source>
        <dbReference type="Proteomes" id="UP001595843"/>
    </source>
</evidence>
<dbReference type="PANTHER" id="PTHR35337">
    <property type="entry name" value="SLR1478 PROTEIN"/>
    <property type="match status" value="1"/>
</dbReference>
<dbReference type="InterPro" id="IPR002798">
    <property type="entry name" value="SpoIIM-like"/>
</dbReference>
<feature type="transmembrane region" description="Helical" evidence="1">
    <location>
        <begin position="174"/>
        <end position="194"/>
    </location>
</feature>
<keyword evidence="1" id="KW-0812">Transmembrane</keyword>
<feature type="transmembrane region" description="Helical" evidence="1">
    <location>
        <begin position="108"/>
        <end position="131"/>
    </location>
</feature>
<reference evidence="3" key="1">
    <citation type="journal article" date="2019" name="Int. J. Syst. Evol. Microbiol.">
        <title>The Global Catalogue of Microorganisms (GCM) 10K type strain sequencing project: providing services to taxonomists for standard genome sequencing and annotation.</title>
        <authorList>
            <consortium name="The Broad Institute Genomics Platform"/>
            <consortium name="The Broad Institute Genome Sequencing Center for Infectious Disease"/>
            <person name="Wu L."/>
            <person name="Ma J."/>
        </authorList>
    </citation>
    <scope>NUCLEOTIDE SEQUENCE [LARGE SCALE GENOMIC DNA]</scope>
    <source>
        <strain evidence="3">IBRC-M 10813</strain>
    </source>
</reference>
<proteinExistence type="predicted"/>
<evidence type="ECO:0000256" key="1">
    <source>
        <dbReference type="SAM" id="Phobius"/>
    </source>
</evidence>
<name>A0ABV8JGX8_9BACL</name>
<gene>
    <name evidence="2" type="ORF">ACFOUO_14455</name>
</gene>
<organism evidence="2 3">
    <name type="scientific">Salinithrix halophila</name>
    <dbReference type="NCBI Taxonomy" id="1485204"/>
    <lineage>
        <taxon>Bacteria</taxon>
        <taxon>Bacillati</taxon>
        <taxon>Bacillota</taxon>
        <taxon>Bacilli</taxon>
        <taxon>Bacillales</taxon>
        <taxon>Thermoactinomycetaceae</taxon>
        <taxon>Salinithrix</taxon>
    </lineage>
</organism>
<accession>A0ABV8JGX8</accession>
<keyword evidence="3" id="KW-1185">Reference proteome</keyword>
<dbReference type="Pfam" id="PF01944">
    <property type="entry name" value="SpoIIM"/>
    <property type="match status" value="1"/>
</dbReference>
<keyword evidence="1" id="KW-0472">Membrane</keyword>
<protein>
    <submittedName>
        <fullName evidence="2">Stage II sporulation protein M</fullName>
    </submittedName>
</protein>
<dbReference type="RefSeq" id="WP_380705834.1">
    <property type="nucleotide sequence ID" value="NZ_JBHSAP010000018.1"/>
</dbReference>
<feature type="transmembrane region" description="Helical" evidence="1">
    <location>
        <begin position="267"/>
        <end position="286"/>
    </location>
</feature>
<feature type="transmembrane region" description="Helical" evidence="1">
    <location>
        <begin position="228"/>
        <end position="247"/>
    </location>
</feature>
<comment type="caution">
    <text evidence="2">The sequence shown here is derived from an EMBL/GenBank/DDBJ whole genome shotgun (WGS) entry which is preliminary data.</text>
</comment>
<dbReference type="Proteomes" id="UP001595843">
    <property type="component" value="Unassembled WGS sequence"/>
</dbReference>
<dbReference type="EMBL" id="JBHSAP010000018">
    <property type="protein sequence ID" value="MFC4078001.1"/>
    <property type="molecule type" value="Genomic_DNA"/>
</dbReference>
<evidence type="ECO:0000313" key="2">
    <source>
        <dbReference type="EMBL" id="MFC4078001.1"/>
    </source>
</evidence>
<feature type="transmembrane region" description="Helical" evidence="1">
    <location>
        <begin position="292"/>
        <end position="310"/>
    </location>
</feature>
<sequence>MSVQSAQRMSRFVQKNQPLWEELKTLINTVDRAADRATLDRLGKAYRQASAHLAYARTYFPDQPATRHLNALVAQAHQRVYGSVPKTDGKKGIRFFLREFPALFHERVLFFLAALFLFLAGMFFAFTATWVNENNAHAFLPAGMAEQVDPGSIGESQWDHAIVSGQLMANNIQVAFLCFALGALMGVGTGWVLFSNGLLLGSLAALYHRAGEAYAFWAYIWPHGVIELTAIFIAGAAGLSLAGSWLVPGDLSRLESFKREGKVTVKLILGVVPMFVMAALIEAFITPAPWPLWSKYLVALITLGGLFLYFGKPLFPSLSRGEKSA</sequence>
<keyword evidence="1" id="KW-1133">Transmembrane helix</keyword>